<evidence type="ECO:0000313" key="3">
    <source>
        <dbReference type="Proteomes" id="UP000800093"/>
    </source>
</evidence>
<keyword evidence="3" id="KW-1185">Reference proteome</keyword>
<accession>A0A9P4TR91</accession>
<dbReference type="EMBL" id="ML986580">
    <property type="protein sequence ID" value="KAF2270130.1"/>
    <property type="molecule type" value="Genomic_DNA"/>
</dbReference>
<keyword evidence="1" id="KW-0812">Transmembrane</keyword>
<sequence>MQVSHPILSSRGGLDKHSYIVDETYWTGILESAMTEALHLVLAHKFLFLTGSLFRNYALGLMTMTMTTLLRIASFSNRTNFKSSSSFIAWEVSFLIFNE</sequence>
<keyword evidence="1" id="KW-0472">Membrane</keyword>
<protein>
    <submittedName>
        <fullName evidence="2">Uncharacterized protein</fullName>
    </submittedName>
</protein>
<feature type="transmembrane region" description="Helical" evidence="1">
    <location>
        <begin position="54"/>
        <end position="73"/>
    </location>
</feature>
<evidence type="ECO:0000313" key="2">
    <source>
        <dbReference type="EMBL" id="KAF2270130.1"/>
    </source>
</evidence>
<comment type="caution">
    <text evidence="2">The sequence shown here is derived from an EMBL/GenBank/DDBJ whole genome shotgun (WGS) entry which is preliminary data.</text>
</comment>
<evidence type="ECO:0000256" key="1">
    <source>
        <dbReference type="SAM" id="Phobius"/>
    </source>
</evidence>
<name>A0A9P4TR91_9PLEO</name>
<dbReference type="AlphaFoldDB" id="A0A9P4TR91"/>
<gene>
    <name evidence="2" type="ORF">CC78DRAFT_192608</name>
</gene>
<proteinExistence type="predicted"/>
<keyword evidence="1" id="KW-1133">Transmembrane helix</keyword>
<dbReference type="Proteomes" id="UP000800093">
    <property type="component" value="Unassembled WGS sequence"/>
</dbReference>
<organism evidence="2 3">
    <name type="scientific">Lojkania enalia</name>
    <dbReference type="NCBI Taxonomy" id="147567"/>
    <lineage>
        <taxon>Eukaryota</taxon>
        <taxon>Fungi</taxon>
        <taxon>Dikarya</taxon>
        <taxon>Ascomycota</taxon>
        <taxon>Pezizomycotina</taxon>
        <taxon>Dothideomycetes</taxon>
        <taxon>Pleosporomycetidae</taxon>
        <taxon>Pleosporales</taxon>
        <taxon>Pleosporales incertae sedis</taxon>
        <taxon>Lojkania</taxon>
    </lineage>
</organism>
<reference evidence="3" key="1">
    <citation type="journal article" date="2020" name="Stud. Mycol.">
        <title>101 Dothideomycetes genomes: A test case for predicting lifestyles and emergence of pathogens.</title>
        <authorList>
            <person name="Haridas S."/>
            <person name="Albert R."/>
            <person name="Binder M."/>
            <person name="Bloem J."/>
            <person name="LaButti K."/>
            <person name="Salamov A."/>
            <person name="Andreopoulos B."/>
            <person name="Baker S."/>
            <person name="Barry K."/>
            <person name="Bills G."/>
            <person name="Bluhm B."/>
            <person name="Cannon C."/>
            <person name="Castanera R."/>
            <person name="Culley D."/>
            <person name="Daum C."/>
            <person name="Ezra D."/>
            <person name="Gonzalez J."/>
            <person name="Henrissat B."/>
            <person name="Kuo A."/>
            <person name="Liang C."/>
            <person name="Lipzen A."/>
            <person name="Lutzoni F."/>
            <person name="Magnuson J."/>
            <person name="Mondo S."/>
            <person name="Nolan M."/>
            <person name="Ohm R."/>
            <person name="Pangilinan J."/>
            <person name="Park H.-J."/>
            <person name="Ramirez L."/>
            <person name="Alfaro M."/>
            <person name="Sun H."/>
            <person name="Tritt A."/>
            <person name="Yoshinaga Y."/>
            <person name="Zwiers L.-H."/>
            <person name="Turgeon B."/>
            <person name="Goodwin S."/>
            <person name="Spatafora J."/>
            <person name="Crous P."/>
            <person name="Grigoriev I."/>
        </authorList>
    </citation>
    <scope>NUCLEOTIDE SEQUENCE [LARGE SCALE GENOMIC DNA]</scope>
    <source>
        <strain evidence="3">CBS 304.66</strain>
    </source>
</reference>